<evidence type="ECO:0000313" key="1">
    <source>
        <dbReference type="EMBL" id="MBA9021386.1"/>
    </source>
</evidence>
<dbReference type="PANTHER" id="PTHR39337:SF1">
    <property type="entry name" value="BLR5642 PROTEIN"/>
    <property type="match status" value="1"/>
</dbReference>
<dbReference type="RefSeq" id="WP_182574645.1">
    <property type="nucleotide sequence ID" value="NZ_JACJHY010000015.1"/>
</dbReference>
<dbReference type="Pfam" id="PF04343">
    <property type="entry name" value="DUF488"/>
    <property type="match status" value="1"/>
</dbReference>
<keyword evidence="2" id="KW-1185">Reference proteome</keyword>
<dbReference type="InterPro" id="IPR014519">
    <property type="entry name" value="UCP024492"/>
</dbReference>
<sequence>MTKSIYTFGYEGLTIDRFIARLQAAGIDLVVDVRATPLSRKRGFSKTSFEQALASAGISYTHAKAMGCPKNVRDRYKRDGSWSIYTAGFLQYLGGQDQSVEEVAKLTRSKNACLVCFEADYRFCHRTYVARAVADKTGAAISHLTDQTEIVDALGAVAA</sequence>
<dbReference type="Proteomes" id="UP000587524">
    <property type="component" value="Unassembled WGS sequence"/>
</dbReference>
<accession>A0ABR6C907</accession>
<organism evidence="1 2">
    <name type="scientific">Aminobacter ciceronei</name>
    <dbReference type="NCBI Taxonomy" id="150723"/>
    <lineage>
        <taxon>Bacteria</taxon>
        <taxon>Pseudomonadati</taxon>
        <taxon>Pseudomonadota</taxon>
        <taxon>Alphaproteobacteria</taxon>
        <taxon>Hyphomicrobiales</taxon>
        <taxon>Phyllobacteriaceae</taxon>
        <taxon>Aminobacter</taxon>
    </lineage>
</organism>
<comment type="caution">
    <text evidence="1">The sequence shown here is derived from an EMBL/GenBank/DDBJ whole genome shotgun (WGS) entry which is preliminary data.</text>
</comment>
<dbReference type="EMBL" id="JACJHZ010000015">
    <property type="protein sequence ID" value="MBA9021386.1"/>
    <property type="molecule type" value="Genomic_DNA"/>
</dbReference>
<dbReference type="PANTHER" id="PTHR39337">
    <property type="entry name" value="BLR5642 PROTEIN"/>
    <property type="match status" value="1"/>
</dbReference>
<protein>
    <submittedName>
        <fullName evidence="1">Uncharacterized protein (DUF488 family)</fullName>
    </submittedName>
</protein>
<dbReference type="PIRSF" id="PIRSF024492">
    <property type="entry name" value="UCP024492"/>
    <property type="match status" value="1"/>
</dbReference>
<name>A0ABR6C907_9HYPH</name>
<reference evidence="1 2" key="1">
    <citation type="submission" date="2020-08" db="EMBL/GenBank/DDBJ databases">
        <title>Genomic Encyclopedia of Type Strains, Phase IV (KMG-IV): sequencing the most valuable type-strain genomes for metagenomic binning, comparative biology and taxonomic classification.</title>
        <authorList>
            <person name="Goeker M."/>
        </authorList>
    </citation>
    <scope>NUCLEOTIDE SEQUENCE [LARGE SCALE GENOMIC DNA]</scope>
    <source>
        <strain evidence="1 2">DSM 17455</strain>
    </source>
</reference>
<gene>
    <name evidence="1" type="ORF">HNQ97_003392</name>
</gene>
<dbReference type="InterPro" id="IPR007438">
    <property type="entry name" value="DUF488"/>
</dbReference>
<proteinExistence type="predicted"/>
<evidence type="ECO:0000313" key="2">
    <source>
        <dbReference type="Proteomes" id="UP000587524"/>
    </source>
</evidence>